<sequence>MSRTQLGTIEELSSSGNSPLMSNPLQDASGDESDEETFVYPGSKPNSPPIQSQSSTSPTPDVLPTFTSPALDAELSPTSTTGFVYPGSETETEHPLEADQPSVLPSPSTGPSEPPIPLAQPVPIPLPSPPAPELLHPQVPAPPALAARIASPAQLEALCAAASSGNLTLVQNLFHHAKQNERIEAFELANDASARTGLTALHGAASRGHLEVVRWLIEDCGALADGDDKEGETALHKAALNGHLAIIQYLLPRHSDVHLQDADGWTALHNACSKAIVH</sequence>
<feature type="compositionally biased region" description="Low complexity" evidence="4">
    <location>
        <begin position="49"/>
        <end position="60"/>
    </location>
</feature>
<dbReference type="InParanoid" id="A0A067QQ18"/>
<dbReference type="Proteomes" id="UP000027265">
    <property type="component" value="Unassembled WGS sequence"/>
</dbReference>
<dbReference type="PANTHER" id="PTHR24173">
    <property type="entry name" value="ANKYRIN REPEAT CONTAINING"/>
    <property type="match status" value="1"/>
</dbReference>
<name>A0A067QQ18_9AGAM</name>
<dbReference type="PROSITE" id="PS50088">
    <property type="entry name" value="ANK_REPEAT"/>
    <property type="match status" value="2"/>
</dbReference>
<evidence type="ECO:0000313" key="6">
    <source>
        <dbReference type="Proteomes" id="UP000027265"/>
    </source>
</evidence>
<dbReference type="SMART" id="SM00248">
    <property type="entry name" value="ANK"/>
    <property type="match status" value="3"/>
</dbReference>
<protein>
    <submittedName>
        <fullName evidence="5">Uncharacterized protein</fullName>
    </submittedName>
</protein>
<accession>A0A067QQ18</accession>
<dbReference type="OrthoDB" id="10057496at2759"/>
<feature type="repeat" description="ANK" evidence="3">
    <location>
        <begin position="196"/>
        <end position="218"/>
    </location>
</feature>
<dbReference type="PRINTS" id="PR01415">
    <property type="entry name" value="ANKYRIN"/>
</dbReference>
<keyword evidence="6" id="KW-1185">Reference proteome</keyword>
<dbReference type="PANTHER" id="PTHR24173:SF74">
    <property type="entry name" value="ANKYRIN REPEAT DOMAIN-CONTAINING PROTEIN 16"/>
    <property type="match status" value="1"/>
</dbReference>
<dbReference type="STRING" id="933084.A0A067QQ18"/>
<dbReference type="PROSITE" id="PS50297">
    <property type="entry name" value="ANK_REP_REGION"/>
    <property type="match status" value="2"/>
</dbReference>
<keyword evidence="2 3" id="KW-0040">ANK repeat</keyword>
<feature type="region of interest" description="Disordered" evidence="4">
    <location>
        <begin position="1"/>
        <end position="117"/>
    </location>
</feature>
<organism evidence="5 6">
    <name type="scientific">Jaapia argillacea MUCL 33604</name>
    <dbReference type="NCBI Taxonomy" id="933084"/>
    <lineage>
        <taxon>Eukaryota</taxon>
        <taxon>Fungi</taxon>
        <taxon>Dikarya</taxon>
        <taxon>Basidiomycota</taxon>
        <taxon>Agaricomycotina</taxon>
        <taxon>Agaricomycetes</taxon>
        <taxon>Agaricomycetidae</taxon>
        <taxon>Jaapiales</taxon>
        <taxon>Jaapiaceae</taxon>
        <taxon>Jaapia</taxon>
    </lineage>
</organism>
<evidence type="ECO:0000256" key="3">
    <source>
        <dbReference type="PROSITE-ProRule" id="PRU00023"/>
    </source>
</evidence>
<gene>
    <name evidence="5" type="ORF">JAAARDRAFT_236745</name>
</gene>
<dbReference type="InterPro" id="IPR002110">
    <property type="entry name" value="Ankyrin_rpt"/>
</dbReference>
<dbReference type="EMBL" id="KL197709">
    <property type="protein sequence ID" value="KDQ64736.1"/>
    <property type="molecule type" value="Genomic_DNA"/>
</dbReference>
<feature type="compositionally biased region" description="Polar residues" evidence="4">
    <location>
        <begin position="1"/>
        <end position="26"/>
    </location>
</feature>
<dbReference type="Pfam" id="PF12796">
    <property type="entry name" value="Ank_2"/>
    <property type="match status" value="1"/>
</dbReference>
<proteinExistence type="predicted"/>
<evidence type="ECO:0000313" key="5">
    <source>
        <dbReference type="EMBL" id="KDQ64736.1"/>
    </source>
</evidence>
<keyword evidence="1" id="KW-0677">Repeat</keyword>
<evidence type="ECO:0000256" key="2">
    <source>
        <dbReference type="ARBA" id="ARBA00023043"/>
    </source>
</evidence>
<evidence type="ECO:0000256" key="4">
    <source>
        <dbReference type="SAM" id="MobiDB-lite"/>
    </source>
</evidence>
<evidence type="ECO:0000256" key="1">
    <source>
        <dbReference type="ARBA" id="ARBA00022737"/>
    </source>
</evidence>
<dbReference type="Gene3D" id="1.25.40.20">
    <property type="entry name" value="Ankyrin repeat-containing domain"/>
    <property type="match status" value="2"/>
</dbReference>
<dbReference type="HOGENOM" id="CLU_1001379_0_0_1"/>
<dbReference type="SUPFAM" id="SSF48403">
    <property type="entry name" value="Ankyrin repeat"/>
    <property type="match status" value="1"/>
</dbReference>
<dbReference type="AlphaFoldDB" id="A0A067QQ18"/>
<reference evidence="6" key="1">
    <citation type="journal article" date="2014" name="Proc. Natl. Acad. Sci. U.S.A.">
        <title>Extensive sampling of basidiomycete genomes demonstrates inadequacy of the white-rot/brown-rot paradigm for wood decay fungi.</title>
        <authorList>
            <person name="Riley R."/>
            <person name="Salamov A.A."/>
            <person name="Brown D.W."/>
            <person name="Nagy L.G."/>
            <person name="Floudas D."/>
            <person name="Held B.W."/>
            <person name="Levasseur A."/>
            <person name="Lombard V."/>
            <person name="Morin E."/>
            <person name="Otillar R."/>
            <person name="Lindquist E.A."/>
            <person name="Sun H."/>
            <person name="LaButti K.M."/>
            <person name="Schmutz J."/>
            <person name="Jabbour D."/>
            <person name="Luo H."/>
            <person name="Baker S.E."/>
            <person name="Pisabarro A.G."/>
            <person name="Walton J.D."/>
            <person name="Blanchette R.A."/>
            <person name="Henrissat B."/>
            <person name="Martin F."/>
            <person name="Cullen D."/>
            <person name="Hibbett D.S."/>
            <person name="Grigoriev I.V."/>
        </authorList>
    </citation>
    <scope>NUCLEOTIDE SEQUENCE [LARGE SCALE GENOMIC DNA]</scope>
    <source>
        <strain evidence="6">MUCL 33604</strain>
    </source>
</reference>
<dbReference type="InterPro" id="IPR036770">
    <property type="entry name" value="Ankyrin_rpt-contain_sf"/>
</dbReference>
<feature type="repeat" description="ANK" evidence="3">
    <location>
        <begin position="230"/>
        <end position="262"/>
    </location>
</feature>